<evidence type="ECO:0000313" key="2">
    <source>
        <dbReference type="EMBL" id="SHO44061.1"/>
    </source>
</evidence>
<dbReference type="OrthoDB" id="9797976at2"/>
<gene>
    <name evidence="2" type="ORF">SAMN02745220_00629</name>
</gene>
<evidence type="ECO:0008006" key="4">
    <source>
        <dbReference type="Google" id="ProtNLM"/>
    </source>
</evidence>
<feature type="transmembrane region" description="Helical" evidence="1">
    <location>
        <begin position="29"/>
        <end position="49"/>
    </location>
</feature>
<keyword evidence="3" id="KW-1185">Reference proteome</keyword>
<keyword evidence="1" id="KW-0812">Transmembrane</keyword>
<dbReference type="RefSeq" id="WP_073611989.1">
    <property type="nucleotide sequence ID" value="NZ_FRFE01000002.1"/>
</dbReference>
<feature type="transmembrane region" description="Helical" evidence="1">
    <location>
        <begin position="6"/>
        <end position="22"/>
    </location>
</feature>
<protein>
    <recommendedName>
        <fullName evidence="4">DUF554 domain-containing protein</fullName>
    </recommendedName>
</protein>
<dbReference type="Pfam" id="PF04474">
    <property type="entry name" value="DUF554"/>
    <property type="match status" value="1"/>
</dbReference>
<proteinExistence type="predicted"/>
<feature type="transmembrane region" description="Helical" evidence="1">
    <location>
        <begin position="215"/>
        <end position="232"/>
    </location>
</feature>
<keyword evidence="1" id="KW-0472">Membrane</keyword>
<accession>A0A1M7XYH6</accession>
<dbReference type="AlphaFoldDB" id="A0A1M7XYH6"/>
<sequence>MIGPYINGAALLIGSLAGGFIGPRFSKDFRLHMPMVFGCTSIGISVAMIVKAKLLAPVALAVILGTVLGEIIHLETGIQRAVGYAVKLIEKITKPSGRVDQKDFLDKFVPLTVLFCFSGMGFYGSLQEGMTGDPTLLIVKSILDIFTSLIFASTMGYTLGILCIPQVIIQTLLFCGAAMIVPFTSPDMLGDFSGCGGIILLAVGLRICGIKNLPVANMIPALIIVMPISWAWSTYII</sequence>
<evidence type="ECO:0000313" key="3">
    <source>
        <dbReference type="Proteomes" id="UP000184603"/>
    </source>
</evidence>
<dbReference type="InterPro" id="IPR007563">
    <property type="entry name" value="DUF554"/>
</dbReference>
<dbReference type="EMBL" id="FRFE01000002">
    <property type="protein sequence ID" value="SHO44061.1"/>
    <property type="molecule type" value="Genomic_DNA"/>
</dbReference>
<dbReference type="Proteomes" id="UP000184603">
    <property type="component" value="Unassembled WGS sequence"/>
</dbReference>
<feature type="transmembrane region" description="Helical" evidence="1">
    <location>
        <begin position="104"/>
        <end position="123"/>
    </location>
</feature>
<feature type="transmembrane region" description="Helical" evidence="1">
    <location>
        <begin position="55"/>
        <end position="74"/>
    </location>
</feature>
<dbReference type="STRING" id="1121416.SAMN02745220_00629"/>
<evidence type="ECO:0000256" key="1">
    <source>
        <dbReference type="SAM" id="Phobius"/>
    </source>
</evidence>
<feature type="transmembrane region" description="Helical" evidence="1">
    <location>
        <begin position="189"/>
        <end position="208"/>
    </location>
</feature>
<dbReference type="PANTHER" id="PTHR36111">
    <property type="entry name" value="INNER MEMBRANE PROTEIN-RELATED"/>
    <property type="match status" value="1"/>
</dbReference>
<organism evidence="2 3">
    <name type="scientific">Desulfopila aestuarii DSM 18488</name>
    <dbReference type="NCBI Taxonomy" id="1121416"/>
    <lineage>
        <taxon>Bacteria</taxon>
        <taxon>Pseudomonadati</taxon>
        <taxon>Thermodesulfobacteriota</taxon>
        <taxon>Desulfobulbia</taxon>
        <taxon>Desulfobulbales</taxon>
        <taxon>Desulfocapsaceae</taxon>
        <taxon>Desulfopila</taxon>
    </lineage>
</organism>
<keyword evidence="1" id="KW-1133">Transmembrane helix</keyword>
<name>A0A1M7XYH6_9BACT</name>
<reference evidence="2 3" key="1">
    <citation type="submission" date="2016-12" db="EMBL/GenBank/DDBJ databases">
        <authorList>
            <person name="Song W.-J."/>
            <person name="Kurnit D.M."/>
        </authorList>
    </citation>
    <scope>NUCLEOTIDE SEQUENCE [LARGE SCALE GENOMIC DNA]</scope>
    <source>
        <strain evidence="2 3">DSM 18488</strain>
    </source>
</reference>
<dbReference type="PANTHER" id="PTHR36111:SF2">
    <property type="entry name" value="INNER MEMBRANE PROTEIN"/>
    <property type="match status" value="1"/>
</dbReference>